<dbReference type="PROSITE" id="PS51808">
    <property type="entry name" value="CHCH"/>
    <property type="match status" value="2"/>
</dbReference>
<dbReference type="Gene3D" id="1.10.287.2900">
    <property type="match status" value="2"/>
</dbReference>
<dbReference type="PANTHER" id="PTHR47106:SF1">
    <property type="entry name" value="COILED-COIL-HELIX-COILED-COIL-HELIX DOMAIN-CONTAINING PROTEIN 5"/>
    <property type="match status" value="1"/>
</dbReference>
<gene>
    <name evidence="2" type="primary">CHCHD5</name>
</gene>
<dbReference type="InterPro" id="IPR031731">
    <property type="entry name" value="CX9C"/>
</dbReference>
<evidence type="ECO:0000313" key="3">
    <source>
        <dbReference type="Proteomes" id="UP000694406"/>
    </source>
</evidence>
<name>A0A8C5S7N3_LATLA</name>
<protein>
    <submittedName>
        <fullName evidence="2">Coiled-coil-helix-coiled-coil-helix domain containing 5</fullName>
    </submittedName>
</protein>
<reference evidence="2" key="1">
    <citation type="submission" date="2025-08" db="UniProtKB">
        <authorList>
            <consortium name="Ensembl"/>
        </authorList>
    </citation>
    <scope>IDENTIFICATION</scope>
</reference>
<evidence type="ECO:0000313" key="2">
    <source>
        <dbReference type="Ensembl" id="ENSLLTP00000014274.1"/>
    </source>
</evidence>
<sequence length="172" mass="19555">ALKSQRRGNQWCSGKFLVSGLATEQCLNQKWPLPCAFHNAVKLYSTFLHSFLSLCGGKAECTFSFFFFLTCLSLNRQAALEITLRYCHKETEQYGRCVAANPSSWQLDCHQLKLDMAKCTSSHPIVQKIRRDCAEPFTAFEECLKTNQSSSIKCSEHLQKFLLCADQVKLNI</sequence>
<dbReference type="GeneTree" id="ENSGT00390000007919"/>
<proteinExistence type="predicted"/>
<reference evidence="2" key="2">
    <citation type="submission" date="2025-09" db="UniProtKB">
        <authorList>
            <consortium name="Ensembl"/>
        </authorList>
    </citation>
    <scope>IDENTIFICATION</scope>
</reference>
<dbReference type="InterPro" id="IPR052848">
    <property type="entry name" value="CHCH_domain-containing_protein"/>
</dbReference>
<dbReference type="GO" id="GO:0005758">
    <property type="term" value="C:mitochondrial intermembrane space"/>
    <property type="evidence" value="ECO:0007669"/>
    <property type="project" value="TreeGrafter"/>
</dbReference>
<dbReference type="Ensembl" id="ENSLLTT00000014836.1">
    <property type="protein sequence ID" value="ENSLLTP00000014274.1"/>
    <property type="gene ID" value="ENSLLTG00000010943.1"/>
</dbReference>
<keyword evidence="3" id="KW-1185">Reference proteome</keyword>
<dbReference type="Pfam" id="PF16860">
    <property type="entry name" value="CX9C"/>
    <property type="match status" value="1"/>
</dbReference>
<accession>A0A8C5S7N3</accession>
<dbReference type="PANTHER" id="PTHR47106">
    <property type="entry name" value="COILED-COIL-HELIX-COILED-COIL-HELIX DOMAIN-CONTAINING PROTEIN 5"/>
    <property type="match status" value="1"/>
</dbReference>
<dbReference type="AlphaFoldDB" id="A0A8C5S7N3"/>
<evidence type="ECO:0000259" key="1">
    <source>
        <dbReference type="Pfam" id="PF16860"/>
    </source>
</evidence>
<dbReference type="GO" id="GO:0045333">
    <property type="term" value="P:cellular respiration"/>
    <property type="evidence" value="ECO:0007669"/>
    <property type="project" value="TreeGrafter"/>
</dbReference>
<feature type="domain" description="IMS import disulfide relay-system CHCH-CHCH-like Cx9C" evidence="1">
    <location>
        <begin position="80"/>
        <end position="124"/>
    </location>
</feature>
<dbReference type="Proteomes" id="UP000694406">
    <property type="component" value="Unplaced"/>
</dbReference>
<organism evidence="2 3">
    <name type="scientific">Laticauda laticaudata</name>
    <name type="common">Blue-ringed sea krait</name>
    <name type="synonym">Blue-lipped sea krait</name>
    <dbReference type="NCBI Taxonomy" id="8630"/>
    <lineage>
        <taxon>Eukaryota</taxon>
        <taxon>Metazoa</taxon>
        <taxon>Chordata</taxon>
        <taxon>Craniata</taxon>
        <taxon>Vertebrata</taxon>
        <taxon>Euteleostomi</taxon>
        <taxon>Lepidosauria</taxon>
        <taxon>Squamata</taxon>
        <taxon>Bifurcata</taxon>
        <taxon>Unidentata</taxon>
        <taxon>Episquamata</taxon>
        <taxon>Toxicofera</taxon>
        <taxon>Serpentes</taxon>
        <taxon>Colubroidea</taxon>
        <taxon>Elapidae</taxon>
        <taxon>Laticaudinae</taxon>
        <taxon>Laticauda</taxon>
    </lineage>
</organism>